<gene>
    <name evidence="12" type="ORF">LNQ82_00875</name>
</gene>
<dbReference type="AlphaFoldDB" id="A0AAE9KZE1"/>
<keyword evidence="6" id="KW-0961">Cell wall biogenesis/degradation</keyword>
<proteinExistence type="inferred from homology"/>
<evidence type="ECO:0000256" key="7">
    <source>
        <dbReference type="PIRSR" id="PIRSR618044-1"/>
    </source>
</evidence>
<dbReference type="GO" id="GO:0008360">
    <property type="term" value="P:regulation of cell shape"/>
    <property type="evidence" value="ECO:0007669"/>
    <property type="project" value="UniProtKB-KW"/>
</dbReference>
<feature type="binding site" evidence="8">
    <location>
        <position position="302"/>
    </location>
    <ligand>
        <name>substrate</name>
    </ligand>
</feature>
<dbReference type="GO" id="GO:0009252">
    <property type="term" value="P:peptidoglycan biosynthetic process"/>
    <property type="evidence" value="ECO:0007669"/>
    <property type="project" value="UniProtKB-KW"/>
</dbReference>
<dbReference type="InterPro" id="IPR018044">
    <property type="entry name" value="Peptidase_S11"/>
</dbReference>
<dbReference type="GO" id="GO:0071555">
    <property type="term" value="P:cell wall organization"/>
    <property type="evidence" value="ECO:0007669"/>
    <property type="project" value="UniProtKB-KW"/>
</dbReference>
<sequence length="352" mass="38394">MSYSRIRTTALFAALAGTLSFPAHASEDPLGQFLDQNFPTIYAAETDDDPIRVFAERQRQQQQQQAAYENVVQVQPAVSHNFQPAVENRRPFAETFNSSNPSSYAYVPMLNARSALVMNANTGKILYQKNMDSVRSIASISKLMAAMVVLDANLSMNEPITITAAEIDRLKGTGSRLSIGTTLSRGELLHLGLMSSENRAIHALGRTYPGGMSAFVAAMNAKARNLGMSRTRFFEPTGLDPRNVSTARDLSVMVRAANGYPKIRQLSTSNYGSVYTSAGKTQTYKNTNALVREGVWNISLQKTGYIREAGRSMVLQAQMGKEPVVIVVLGSSTSASRVNDARALRNAIQTPL</sequence>
<evidence type="ECO:0000313" key="12">
    <source>
        <dbReference type="EMBL" id="URD67748.1"/>
    </source>
</evidence>
<evidence type="ECO:0000256" key="8">
    <source>
        <dbReference type="PIRSR" id="PIRSR618044-2"/>
    </source>
</evidence>
<dbReference type="PANTHER" id="PTHR21581:SF26">
    <property type="entry name" value="D-ALANYL-D-ALANINE ENDOPEPTIDASE"/>
    <property type="match status" value="1"/>
</dbReference>
<feature type="active site" evidence="7">
    <location>
        <position position="196"/>
    </location>
</feature>
<evidence type="ECO:0000256" key="5">
    <source>
        <dbReference type="ARBA" id="ARBA00022984"/>
    </source>
</evidence>
<dbReference type="RefSeq" id="WP_027021627.1">
    <property type="nucleotide sequence ID" value="NZ_CP097501.1"/>
</dbReference>
<feature type="active site" description="Proton acceptor" evidence="7">
    <location>
        <position position="142"/>
    </location>
</feature>
<evidence type="ECO:0000256" key="1">
    <source>
        <dbReference type="ARBA" id="ARBA00007164"/>
    </source>
</evidence>
<dbReference type="PANTHER" id="PTHR21581">
    <property type="entry name" value="D-ALANYL-D-ALANINE CARBOXYPEPTIDASE"/>
    <property type="match status" value="1"/>
</dbReference>
<feature type="domain" description="Peptidase S11 D-alanyl-D-alanine carboxypeptidase A N-terminal" evidence="11">
    <location>
        <begin position="107"/>
        <end position="332"/>
    </location>
</feature>
<dbReference type="Pfam" id="PF00768">
    <property type="entry name" value="Peptidase_S11"/>
    <property type="match status" value="1"/>
</dbReference>
<comment type="similarity">
    <text evidence="1 9">Belongs to the peptidase S11 family.</text>
</comment>
<keyword evidence="3" id="KW-0378">Hydrolase</keyword>
<dbReference type="InterPro" id="IPR012338">
    <property type="entry name" value="Beta-lactam/transpept-like"/>
</dbReference>
<dbReference type="InterPro" id="IPR001967">
    <property type="entry name" value="Peptidase_S11_N"/>
</dbReference>
<evidence type="ECO:0000313" key="13">
    <source>
        <dbReference type="Proteomes" id="UP001056819"/>
    </source>
</evidence>
<dbReference type="Proteomes" id="UP001056819">
    <property type="component" value="Chromosome"/>
</dbReference>
<dbReference type="GO" id="GO:0006508">
    <property type="term" value="P:proteolysis"/>
    <property type="evidence" value="ECO:0007669"/>
    <property type="project" value="InterPro"/>
</dbReference>
<feature type="chain" id="PRO_5042178115" evidence="10">
    <location>
        <begin position="26"/>
        <end position="352"/>
    </location>
</feature>
<dbReference type="SUPFAM" id="SSF56601">
    <property type="entry name" value="beta-lactamase/transpeptidase-like"/>
    <property type="match status" value="1"/>
</dbReference>
<keyword evidence="4" id="KW-0133">Cell shape</keyword>
<evidence type="ECO:0000259" key="11">
    <source>
        <dbReference type="Pfam" id="PF00768"/>
    </source>
</evidence>
<keyword evidence="5" id="KW-0573">Peptidoglycan synthesis</keyword>
<evidence type="ECO:0000256" key="2">
    <source>
        <dbReference type="ARBA" id="ARBA00022729"/>
    </source>
</evidence>
<dbReference type="GO" id="GO:0009002">
    <property type="term" value="F:serine-type D-Ala-D-Ala carboxypeptidase activity"/>
    <property type="evidence" value="ECO:0007669"/>
    <property type="project" value="InterPro"/>
</dbReference>
<feature type="active site" description="Acyl-ester intermediate" evidence="7">
    <location>
        <position position="139"/>
    </location>
</feature>
<evidence type="ECO:0000256" key="6">
    <source>
        <dbReference type="ARBA" id="ARBA00023316"/>
    </source>
</evidence>
<name>A0AAE9KZE1_9NEIS</name>
<protein>
    <submittedName>
        <fullName evidence="12">D-alanyl-D-alanine endopeptidase</fullName>
    </submittedName>
</protein>
<keyword evidence="2 10" id="KW-0732">Signal</keyword>
<dbReference type="PRINTS" id="PR00725">
    <property type="entry name" value="DADACBPTASE1"/>
</dbReference>
<organism evidence="12 13">
    <name type="scientific">Conchiformibius steedae DSM 2580</name>
    <dbReference type="NCBI Taxonomy" id="1121352"/>
    <lineage>
        <taxon>Bacteria</taxon>
        <taxon>Pseudomonadati</taxon>
        <taxon>Pseudomonadota</taxon>
        <taxon>Betaproteobacteria</taxon>
        <taxon>Neisseriales</taxon>
        <taxon>Neisseriaceae</taxon>
        <taxon>Conchiformibius</taxon>
    </lineage>
</organism>
<reference evidence="12" key="1">
    <citation type="submission" date="2022-05" db="EMBL/GenBank/DDBJ databases">
        <title>Alysiella filiformis genome sequencing.</title>
        <authorList>
            <person name="Viehboeck T."/>
        </authorList>
    </citation>
    <scope>NUCLEOTIDE SEQUENCE</scope>
    <source>
        <strain evidence="12">DSM 2580</strain>
    </source>
</reference>
<evidence type="ECO:0000256" key="3">
    <source>
        <dbReference type="ARBA" id="ARBA00022801"/>
    </source>
</evidence>
<dbReference type="Gene3D" id="3.40.710.10">
    <property type="entry name" value="DD-peptidase/beta-lactamase superfamily"/>
    <property type="match status" value="1"/>
</dbReference>
<feature type="signal peptide" evidence="10">
    <location>
        <begin position="1"/>
        <end position="25"/>
    </location>
</feature>
<evidence type="ECO:0000256" key="9">
    <source>
        <dbReference type="RuleBase" id="RU004016"/>
    </source>
</evidence>
<accession>A0AAE9KZE1</accession>
<dbReference type="EMBL" id="CP097501">
    <property type="protein sequence ID" value="URD67748.1"/>
    <property type="molecule type" value="Genomic_DNA"/>
</dbReference>
<evidence type="ECO:0000256" key="4">
    <source>
        <dbReference type="ARBA" id="ARBA00022960"/>
    </source>
</evidence>
<evidence type="ECO:0000256" key="10">
    <source>
        <dbReference type="SAM" id="SignalP"/>
    </source>
</evidence>